<evidence type="ECO:0000313" key="7">
    <source>
        <dbReference type="EMBL" id="VGO18389.1"/>
    </source>
</evidence>
<feature type="domain" description="Sulfatase N-terminal" evidence="6">
    <location>
        <begin position="36"/>
        <end position="355"/>
    </location>
</feature>
<accession>A0A6C2UEP7</accession>
<dbReference type="EMBL" id="CAAHFH010000001">
    <property type="protein sequence ID" value="VGO18389.1"/>
    <property type="molecule type" value="Genomic_DNA"/>
</dbReference>
<dbReference type="AlphaFoldDB" id="A0A6C2UEP7"/>
<comment type="similarity">
    <text evidence="1">Belongs to the sulfatase family.</text>
</comment>
<dbReference type="CDD" id="cd16146">
    <property type="entry name" value="ARS_like"/>
    <property type="match status" value="1"/>
</dbReference>
<feature type="chain" id="PRO_5028810031" evidence="5">
    <location>
        <begin position="27"/>
        <end position="497"/>
    </location>
</feature>
<dbReference type="PANTHER" id="PTHR42693">
    <property type="entry name" value="ARYLSULFATASE FAMILY MEMBER"/>
    <property type="match status" value="1"/>
</dbReference>
<sequence length="497" mass="54944">MNVSKSTFIKCVVMAAGMASAHPTLASTAALAGSKPNIILVMTDDQGYGQLGCQGHPWLETPHIDALHAQSTSFSAFHVSPTCSPTRSALLTGNVPFKNGVTHTGGARSRMALSAVTLPQYLKKAGYTSGIFGKWHLGLEEKYQPGARGFDEVFVHGYGGIGQPMDVPKNKYYDPVIRHNGTFVKTKGFCTDIFFSQALGWIKQNKDKPFFAYIASNAPHGPFIAPNDKKEKFRRYGFKPSQQGFYGMVENIDDNVGRLMSCLKEWDLEENTLVIFMSDNGFIAAGTGSGELGTREGKPMTAWYAGLKGSKKSPHEGGTKVPAFFRWKGVLKEGAVCDALTAHIDLLPTLVEIAGGEAPKDIDGKSLLPLLKNPDAPWEDRNLFFHIGRWGNGKADQSKYDKTPGKAGFAVRNKRYRLVNHEELYDILNDPGEAENLYAQKPEVVQVMQAAYDTWWDEVRPFMVNEGQQQMDPNPYHVKYRLQLEQSGIPTWTVPEI</sequence>
<keyword evidence="2" id="KW-0479">Metal-binding</keyword>
<dbReference type="Gene3D" id="3.40.720.10">
    <property type="entry name" value="Alkaline Phosphatase, subunit A"/>
    <property type="match status" value="1"/>
</dbReference>
<dbReference type="InterPro" id="IPR000917">
    <property type="entry name" value="Sulfatase_N"/>
</dbReference>
<dbReference type="GO" id="GO:0046872">
    <property type="term" value="F:metal ion binding"/>
    <property type="evidence" value="ECO:0007669"/>
    <property type="project" value="UniProtKB-KW"/>
</dbReference>
<protein>
    <submittedName>
        <fullName evidence="7">Arylsulfatase</fullName>
    </submittedName>
</protein>
<feature type="signal peptide" evidence="5">
    <location>
        <begin position="1"/>
        <end position="26"/>
    </location>
</feature>
<keyword evidence="3" id="KW-0378">Hydrolase</keyword>
<dbReference type="Proteomes" id="UP000346198">
    <property type="component" value="Unassembled WGS sequence"/>
</dbReference>
<dbReference type="PANTHER" id="PTHR42693:SF53">
    <property type="entry name" value="ENDO-4-O-SULFATASE"/>
    <property type="match status" value="1"/>
</dbReference>
<evidence type="ECO:0000313" key="8">
    <source>
        <dbReference type="Proteomes" id="UP000346198"/>
    </source>
</evidence>
<evidence type="ECO:0000256" key="4">
    <source>
        <dbReference type="ARBA" id="ARBA00022837"/>
    </source>
</evidence>
<dbReference type="PROSITE" id="PS00523">
    <property type="entry name" value="SULFATASE_1"/>
    <property type="match status" value="1"/>
</dbReference>
<evidence type="ECO:0000256" key="1">
    <source>
        <dbReference type="ARBA" id="ARBA00008779"/>
    </source>
</evidence>
<evidence type="ECO:0000256" key="2">
    <source>
        <dbReference type="ARBA" id="ARBA00022723"/>
    </source>
</evidence>
<proteinExistence type="inferred from homology"/>
<evidence type="ECO:0000256" key="3">
    <source>
        <dbReference type="ARBA" id="ARBA00022801"/>
    </source>
</evidence>
<evidence type="ECO:0000259" key="6">
    <source>
        <dbReference type="Pfam" id="PF00884"/>
    </source>
</evidence>
<dbReference type="InterPro" id="IPR050738">
    <property type="entry name" value="Sulfatase"/>
</dbReference>
<evidence type="ECO:0000256" key="5">
    <source>
        <dbReference type="SAM" id="SignalP"/>
    </source>
</evidence>
<dbReference type="GO" id="GO:0004065">
    <property type="term" value="F:arylsulfatase activity"/>
    <property type="evidence" value="ECO:0007669"/>
    <property type="project" value="TreeGrafter"/>
</dbReference>
<dbReference type="InterPro" id="IPR017850">
    <property type="entry name" value="Alkaline_phosphatase_core_sf"/>
</dbReference>
<dbReference type="SUPFAM" id="SSF53649">
    <property type="entry name" value="Alkaline phosphatase-like"/>
    <property type="match status" value="1"/>
</dbReference>
<dbReference type="InterPro" id="IPR024607">
    <property type="entry name" value="Sulfatase_CS"/>
</dbReference>
<keyword evidence="4" id="KW-0106">Calcium</keyword>
<dbReference type="Gene3D" id="3.30.1120.10">
    <property type="match status" value="1"/>
</dbReference>
<keyword evidence="5" id="KW-0732">Signal</keyword>
<keyword evidence="8" id="KW-1185">Reference proteome</keyword>
<name>A0A6C2UEP7_9BACT</name>
<organism evidence="7 8">
    <name type="scientific">Pontiella sulfatireligans</name>
    <dbReference type="NCBI Taxonomy" id="2750658"/>
    <lineage>
        <taxon>Bacteria</taxon>
        <taxon>Pseudomonadati</taxon>
        <taxon>Kiritimatiellota</taxon>
        <taxon>Kiritimatiellia</taxon>
        <taxon>Kiritimatiellales</taxon>
        <taxon>Pontiellaceae</taxon>
        <taxon>Pontiella</taxon>
    </lineage>
</organism>
<dbReference type="Pfam" id="PF00884">
    <property type="entry name" value="Sulfatase"/>
    <property type="match status" value="1"/>
</dbReference>
<dbReference type="RefSeq" id="WP_222846144.1">
    <property type="nucleotide sequence ID" value="NZ_CAAHFH010000001.1"/>
</dbReference>
<reference evidence="7 8" key="1">
    <citation type="submission" date="2019-04" db="EMBL/GenBank/DDBJ databases">
        <authorList>
            <person name="Van Vliet M D."/>
        </authorList>
    </citation>
    <scope>NUCLEOTIDE SEQUENCE [LARGE SCALE GENOMIC DNA]</scope>
    <source>
        <strain evidence="7 8">F21</strain>
    </source>
</reference>
<gene>
    <name evidence="7" type="primary">atsA_38</name>
    <name evidence="7" type="ORF">SCARR_00441</name>
</gene>